<feature type="region of interest" description="Disordered" evidence="1">
    <location>
        <begin position="352"/>
        <end position="383"/>
    </location>
</feature>
<sequence length="405" mass="46448">MDNTSLLDLPPEMRSMVMSLLYPHELAACTLVSRTWNKVFTPFLWRQVEDPVQERRRMGGVDRAAIEGGLKRYGAFIQSLRLVTDMLYMDKFLEMCPPTFPLLTSLWIDSLSTGDEDHLIALLKRCTAGLKKVVYCLRGEKWGCFEFDTAASALIEHADTLEVFRLEGDYVCGAKPINRLLCSLHNLKEFCILSDRLRGRGGALDAREIVKSDWICSNLEVFRCEINYIPRPDITRKIAGQPAYKWVKRGTRQESMDLQRQIYAKLAKFTKLRKLSLGFPVNLSARRRRYVRLDDLMQFDCLAMTLESGLDLLKDLKELEEVELYLLDFGIRSYAEEVEWMKTNWPKAIVGRTYPSPEQESDDTDSEDDLYEETGNFDDDFASGSVYSSDSVYSSGSVYGSDSDY</sequence>
<accession>A0A197JL11</accession>
<dbReference type="EMBL" id="KV442073">
    <property type="protein sequence ID" value="OAQ25907.1"/>
    <property type="molecule type" value="Genomic_DNA"/>
</dbReference>
<evidence type="ECO:0000256" key="1">
    <source>
        <dbReference type="SAM" id="MobiDB-lite"/>
    </source>
</evidence>
<evidence type="ECO:0000313" key="4">
    <source>
        <dbReference type="Proteomes" id="UP000078512"/>
    </source>
</evidence>
<dbReference type="AlphaFoldDB" id="A0A197JL11"/>
<dbReference type="InterPro" id="IPR001810">
    <property type="entry name" value="F-box_dom"/>
</dbReference>
<gene>
    <name evidence="3" type="ORF">K457DRAFT_22725</name>
</gene>
<proteinExistence type="predicted"/>
<keyword evidence="4" id="KW-1185">Reference proteome</keyword>
<dbReference type="PROSITE" id="PS50181">
    <property type="entry name" value="FBOX"/>
    <property type="match status" value="1"/>
</dbReference>
<dbReference type="InterPro" id="IPR036047">
    <property type="entry name" value="F-box-like_dom_sf"/>
</dbReference>
<organism evidence="3 4">
    <name type="scientific">Linnemannia elongata AG-77</name>
    <dbReference type="NCBI Taxonomy" id="1314771"/>
    <lineage>
        <taxon>Eukaryota</taxon>
        <taxon>Fungi</taxon>
        <taxon>Fungi incertae sedis</taxon>
        <taxon>Mucoromycota</taxon>
        <taxon>Mortierellomycotina</taxon>
        <taxon>Mortierellomycetes</taxon>
        <taxon>Mortierellales</taxon>
        <taxon>Mortierellaceae</taxon>
        <taxon>Linnemannia</taxon>
    </lineage>
</organism>
<reference evidence="3 4" key="1">
    <citation type="submission" date="2016-05" db="EMBL/GenBank/DDBJ databases">
        <title>Genome sequencing reveals origins of a unique bacterial endosymbiosis in the earliest lineages of terrestrial Fungi.</title>
        <authorList>
            <consortium name="DOE Joint Genome Institute"/>
            <person name="Uehling J."/>
            <person name="Gryganskyi A."/>
            <person name="Hameed K."/>
            <person name="Tschaplinski T."/>
            <person name="Misztal P."/>
            <person name="Wu S."/>
            <person name="Desiro A."/>
            <person name="Vande Pol N."/>
            <person name="Du Z.-Y."/>
            <person name="Zienkiewicz A."/>
            <person name="Zienkiewicz K."/>
            <person name="Morin E."/>
            <person name="Tisserant E."/>
            <person name="Splivallo R."/>
            <person name="Hainaut M."/>
            <person name="Henrissat B."/>
            <person name="Ohm R."/>
            <person name="Kuo A."/>
            <person name="Yan J."/>
            <person name="Lipzen A."/>
            <person name="Nolan M."/>
            <person name="Labutti K."/>
            <person name="Barry K."/>
            <person name="Goldstein A."/>
            <person name="Labbe J."/>
            <person name="Schadt C."/>
            <person name="Tuskan G."/>
            <person name="Grigoriev I."/>
            <person name="Martin F."/>
            <person name="Vilgalys R."/>
            <person name="Bonito G."/>
        </authorList>
    </citation>
    <scope>NUCLEOTIDE SEQUENCE [LARGE SCALE GENOMIC DNA]</scope>
    <source>
        <strain evidence="3 4">AG-77</strain>
    </source>
</reference>
<dbReference type="Gene3D" id="1.20.1280.50">
    <property type="match status" value="1"/>
</dbReference>
<feature type="compositionally biased region" description="Acidic residues" evidence="1">
    <location>
        <begin position="359"/>
        <end position="381"/>
    </location>
</feature>
<protein>
    <recommendedName>
        <fullName evidence="2">F-box domain-containing protein</fullName>
    </recommendedName>
</protein>
<feature type="domain" description="F-box" evidence="2">
    <location>
        <begin position="3"/>
        <end position="48"/>
    </location>
</feature>
<dbReference type="SUPFAM" id="SSF81383">
    <property type="entry name" value="F-box domain"/>
    <property type="match status" value="1"/>
</dbReference>
<name>A0A197JL11_9FUNG</name>
<dbReference type="Proteomes" id="UP000078512">
    <property type="component" value="Unassembled WGS sequence"/>
</dbReference>
<dbReference type="Pfam" id="PF12937">
    <property type="entry name" value="F-box-like"/>
    <property type="match status" value="1"/>
</dbReference>
<evidence type="ECO:0000313" key="3">
    <source>
        <dbReference type="EMBL" id="OAQ25907.1"/>
    </source>
</evidence>
<evidence type="ECO:0000259" key="2">
    <source>
        <dbReference type="PROSITE" id="PS50181"/>
    </source>
</evidence>
<dbReference type="OrthoDB" id="2383137at2759"/>